<dbReference type="PANTHER" id="PTHR30146">
    <property type="entry name" value="LACI-RELATED TRANSCRIPTIONAL REPRESSOR"/>
    <property type="match status" value="1"/>
</dbReference>
<proteinExistence type="predicted"/>
<evidence type="ECO:0000256" key="1">
    <source>
        <dbReference type="ARBA" id="ARBA00023015"/>
    </source>
</evidence>
<keyword evidence="6" id="KW-1185">Reference proteome</keyword>
<dbReference type="SUPFAM" id="SSF53822">
    <property type="entry name" value="Periplasmic binding protein-like I"/>
    <property type="match status" value="1"/>
</dbReference>
<organism evidence="5 6">
    <name type="scientific">Paenibacillus terricola</name>
    <dbReference type="NCBI Taxonomy" id="2763503"/>
    <lineage>
        <taxon>Bacteria</taxon>
        <taxon>Bacillati</taxon>
        <taxon>Bacillota</taxon>
        <taxon>Bacilli</taxon>
        <taxon>Bacillales</taxon>
        <taxon>Paenibacillaceae</taxon>
        <taxon>Paenibacillus</taxon>
    </lineage>
</organism>
<dbReference type="RefSeq" id="WP_191204389.1">
    <property type="nucleotide sequence ID" value="NZ_JACXZA010000003.1"/>
</dbReference>
<dbReference type="Pfam" id="PF00356">
    <property type="entry name" value="LacI"/>
    <property type="match status" value="1"/>
</dbReference>
<evidence type="ECO:0000256" key="2">
    <source>
        <dbReference type="ARBA" id="ARBA00023125"/>
    </source>
</evidence>
<dbReference type="InterPro" id="IPR028082">
    <property type="entry name" value="Peripla_BP_I"/>
</dbReference>
<reference evidence="5 6" key="1">
    <citation type="submission" date="2020-09" db="EMBL/GenBank/DDBJ databases">
        <title>Paenibacillus sp. strain PR3 16S rRNA gene Genome sequencing and assembly.</title>
        <authorList>
            <person name="Kim J."/>
        </authorList>
    </citation>
    <scope>NUCLEOTIDE SEQUENCE [LARGE SCALE GENOMIC DNA]</scope>
    <source>
        <strain evidence="5 6">PR3</strain>
    </source>
</reference>
<dbReference type="SUPFAM" id="SSF47413">
    <property type="entry name" value="lambda repressor-like DNA-binding domains"/>
    <property type="match status" value="1"/>
</dbReference>
<name>A0ABR8N032_9BACL</name>
<dbReference type="EMBL" id="JACXZA010000003">
    <property type="protein sequence ID" value="MBD3920144.1"/>
    <property type="molecule type" value="Genomic_DNA"/>
</dbReference>
<dbReference type="Pfam" id="PF13377">
    <property type="entry name" value="Peripla_BP_3"/>
    <property type="match status" value="1"/>
</dbReference>
<sequence length="333" mass="37305">MREKVTIQQIADFAGVSKFAVSRALAGKSGVSEGTKDRILKAAGQLGYFRTRVTNVSEELQDPESAPIAGTIVVLFPNIRFQNKDSFYWGPVFDGISARLNQKSMDILTLTEPSSDRVFTLLNPEAILGIVTVGTISTQILLEIKRLDIPVVMVDHFDPAVHCDTLFTDNFMCMRELTTKLVSRGYRKFKFVGDVEYAHSFYERWLAFRSVLDQHQIEFDPVQGLIAQEDSTVSDYVERLDESELPEVFVCANDFIADNVKSGLIAKGIQVPERCGVTGFDNTSPTMTTVNVDKELLGMRAVDKLLWRCANRNSNTERLLIQGDVLMRETTIS</sequence>
<dbReference type="CDD" id="cd01392">
    <property type="entry name" value="HTH_LacI"/>
    <property type="match status" value="1"/>
</dbReference>
<dbReference type="PROSITE" id="PS50932">
    <property type="entry name" value="HTH_LACI_2"/>
    <property type="match status" value="1"/>
</dbReference>
<dbReference type="SMART" id="SM00354">
    <property type="entry name" value="HTH_LACI"/>
    <property type="match status" value="1"/>
</dbReference>
<gene>
    <name evidence="5" type="ORF">H8B09_15370</name>
</gene>
<evidence type="ECO:0000256" key="3">
    <source>
        <dbReference type="ARBA" id="ARBA00023163"/>
    </source>
</evidence>
<dbReference type="Proteomes" id="UP000609346">
    <property type="component" value="Unassembled WGS sequence"/>
</dbReference>
<comment type="caution">
    <text evidence="5">The sequence shown here is derived from an EMBL/GenBank/DDBJ whole genome shotgun (WGS) entry which is preliminary data.</text>
</comment>
<dbReference type="InterPro" id="IPR000843">
    <property type="entry name" value="HTH_LacI"/>
</dbReference>
<protein>
    <submittedName>
        <fullName evidence="5">LacI family DNA-binding transcriptional regulator</fullName>
    </submittedName>
</protein>
<keyword evidence="1" id="KW-0805">Transcription regulation</keyword>
<dbReference type="InterPro" id="IPR010982">
    <property type="entry name" value="Lambda_DNA-bd_dom_sf"/>
</dbReference>
<dbReference type="Gene3D" id="1.10.260.40">
    <property type="entry name" value="lambda repressor-like DNA-binding domains"/>
    <property type="match status" value="1"/>
</dbReference>
<dbReference type="Gene3D" id="3.40.50.2300">
    <property type="match status" value="2"/>
</dbReference>
<feature type="domain" description="HTH lacI-type" evidence="4">
    <location>
        <begin position="5"/>
        <end position="48"/>
    </location>
</feature>
<evidence type="ECO:0000313" key="5">
    <source>
        <dbReference type="EMBL" id="MBD3920144.1"/>
    </source>
</evidence>
<evidence type="ECO:0000313" key="6">
    <source>
        <dbReference type="Proteomes" id="UP000609346"/>
    </source>
</evidence>
<dbReference type="GO" id="GO:0003677">
    <property type="term" value="F:DNA binding"/>
    <property type="evidence" value="ECO:0007669"/>
    <property type="project" value="UniProtKB-KW"/>
</dbReference>
<accession>A0ABR8N032</accession>
<keyword evidence="3" id="KW-0804">Transcription</keyword>
<dbReference type="PANTHER" id="PTHR30146:SF109">
    <property type="entry name" value="HTH-TYPE TRANSCRIPTIONAL REGULATOR GALS"/>
    <property type="match status" value="1"/>
</dbReference>
<evidence type="ECO:0000259" key="4">
    <source>
        <dbReference type="PROSITE" id="PS50932"/>
    </source>
</evidence>
<keyword evidence="2 5" id="KW-0238">DNA-binding</keyword>
<dbReference type="InterPro" id="IPR046335">
    <property type="entry name" value="LacI/GalR-like_sensor"/>
</dbReference>